<feature type="domain" description="Polyphosphate kinase-2-related" evidence="1">
    <location>
        <begin position="11"/>
        <end position="232"/>
    </location>
</feature>
<dbReference type="RefSeq" id="WP_062148142.1">
    <property type="nucleotide sequence ID" value="NZ_CP012373.2"/>
</dbReference>
<evidence type="ECO:0000313" key="3">
    <source>
        <dbReference type="Proteomes" id="UP000234271"/>
    </source>
</evidence>
<dbReference type="InterPro" id="IPR022488">
    <property type="entry name" value="PPK2-related"/>
</dbReference>
<dbReference type="Gene3D" id="3.40.50.300">
    <property type="entry name" value="P-loop containing nucleotide triphosphate hydrolases"/>
    <property type="match status" value="2"/>
</dbReference>
<organism evidence="2 3">
    <name type="scientific">Beggiatoa leptomitoformis</name>
    <dbReference type="NCBI Taxonomy" id="288004"/>
    <lineage>
        <taxon>Bacteria</taxon>
        <taxon>Pseudomonadati</taxon>
        <taxon>Pseudomonadota</taxon>
        <taxon>Gammaproteobacteria</taxon>
        <taxon>Thiotrichales</taxon>
        <taxon>Thiotrichaceae</taxon>
        <taxon>Beggiatoa</taxon>
    </lineage>
</organism>
<dbReference type="Proteomes" id="UP000234271">
    <property type="component" value="Chromosome"/>
</dbReference>
<accession>A0A2N9YC26</accession>
<dbReference type="AlphaFoldDB" id="A0A2N9YC26"/>
<dbReference type="PANTHER" id="PTHR34383">
    <property type="entry name" value="POLYPHOSPHATE:AMP PHOSPHOTRANSFERASE-RELATED"/>
    <property type="match status" value="1"/>
</dbReference>
<evidence type="ECO:0000259" key="1">
    <source>
        <dbReference type="Pfam" id="PF03976"/>
    </source>
</evidence>
<dbReference type="InterPro" id="IPR027417">
    <property type="entry name" value="P-loop_NTPase"/>
</dbReference>
<feature type="domain" description="Polyphosphate kinase-2-related" evidence="1">
    <location>
        <begin position="289"/>
        <end position="523"/>
    </location>
</feature>
<keyword evidence="2" id="KW-0808">Transferase</keyword>
<name>A0A2N9YC26_9GAMM</name>
<dbReference type="NCBIfam" id="TIGR03708">
    <property type="entry name" value="poly_P_AMP_trns"/>
    <property type="match status" value="1"/>
</dbReference>
<dbReference type="Pfam" id="PF03976">
    <property type="entry name" value="PPK2"/>
    <property type="match status" value="2"/>
</dbReference>
<keyword evidence="3" id="KW-1185">Reference proteome</keyword>
<protein>
    <submittedName>
        <fullName evidence="2">Polyphosphate:AMP phosphotransferase</fullName>
    </submittedName>
</protein>
<dbReference type="GO" id="GO:0006797">
    <property type="term" value="P:polyphosphate metabolic process"/>
    <property type="evidence" value="ECO:0007669"/>
    <property type="project" value="InterPro"/>
</dbReference>
<dbReference type="SUPFAM" id="SSF52540">
    <property type="entry name" value="P-loop containing nucleoside triphosphate hydrolases"/>
    <property type="match status" value="2"/>
</dbReference>
<dbReference type="KEGG" id="blep:AL038_01795"/>
<dbReference type="EMBL" id="CP018889">
    <property type="protein sequence ID" value="AUI67989.1"/>
    <property type="molecule type" value="Genomic_DNA"/>
</dbReference>
<proteinExistence type="predicted"/>
<dbReference type="OrthoDB" id="9775224at2"/>
<dbReference type="InterPro" id="IPR022489">
    <property type="entry name" value="PolyP_AMP_Tfrase"/>
</dbReference>
<sequence>MFEAVELGRKTSKEEYKTLLPELRAGLLQAQFALSKTNAPVIIIISGVNAAGRGETVNALNEWLDTRGLETISLDMLTDEELERPYGWRFWRNLPARGRIGIFFGGWYADAINEYALGNIETSLFDESLVAIRRFENMLVEDGAIILKFWLHLSKKDQNKRLKKLEKDPNSIRSVSGNDWELADLYDNFAHAAERAIRHTDSGAAPWTLVEATDERYRNSMVARTLLEILQKFLNSHEKARLAEDIATLQSASQTQIDDDQIAPCNPLVAQLNTPLTVLDRVDLNQTITNKKYNEELRHYQGKLHRLSWLANKEKLSTVIVFEGWDAAGKGGAIRRITQPLDARLYRVISTAAPTDEERAHHYLWRFWRHVPRAGRFTLYDRSWYGRVLVERVEGFAQEHEWKRAYLEINSFEEQLVNAYVQQGDDRQGYGGGIVLKFWLHISKEEQLRRFEERESVAYKRHKITSEDWRNREKWDAYALAVNDMVSRTSTDYAPWTLIPANDKQLARLEVLKTVCERLEKALDSRKRFKK</sequence>
<dbReference type="STRING" id="288004.AL038_01795"/>
<dbReference type="GO" id="GO:0043751">
    <property type="term" value="F:polyphosphate:AMP phosphotransferase activity"/>
    <property type="evidence" value="ECO:0007669"/>
    <property type="project" value="InterPro"/>
</dbReference>
<dbReference type="PANTHER" id="PTHR34383:SF3">
    <property type="entry name" value="POLYPHOSPHATE:AMP PHOSPHOTRANSFERASE"/>
    <property type="match status" value="1"/>
</dbReference>
<evidence type="ECO:0000313" key="2">
    <source>
        <dbReference type="EMBL" id="AUI67989.1"/>
    </source>
</evidence>
<gene>
    <name evidence="2" type="primary">pap</name>
    <name evidence="2" type="ORF">BLE401_04245</name>
</gene>
<reference evidence="3" key="1">
    <citation type="submission" date="2016-12" db="EMBL/GenBank/DDBJ databases">
        <title>Complete Genome Sequence of Beggiatoa leptomitiformis D-401.</title>
        <authorList>
            <person name="Fomenkov A."/>
            <person name="Vincze T."/>
            <person name="Grabovich M."/>
            <person name="Anton B.P."/>
            <person name="Dubinina G."/>
            <person name="Orlova M."/>
            <person name="Belousova E."/>
            <person name="Roberts R.J."/>
        </authorList>
    </citation>
    <scope>NUCLEOTIDE SEQUENCE [LARGE SCALE GENOMIC DNA]</scope>
    <source>
        <strain evidence="3">D-401</strain>
    </source>
</reference>